<evidence type="ECO:0000313" key="1">
    <source>
        <dbReference type="EMBL" id="CAG7977747.1"/>
    </source>
</evidence>
<evidence type="ECO:0008006" key="3">
    <source>
        <dbReference type="Google" id="ProtNLM"/>
    </source>
</evidence>
<reference evidence="1" key="1">
    <citation type="submission" date="2021-07" db="EMBL/GenBank/DDBJ databases">
        <authorList>
            <person name="Branca A.L. A."/>
        </authorList>
    </citation>
    <scope>NUCLEOTIDE SEQUENCE</scope>
</reference>
<evidence type="ECO:0000313" key="2">
    <source>
        <dbReference type="Proteomes" id="UP001153618"/>
    </source>
</evidence>
<sequence>MPKYMSRAEAGLSRCVHLPTEVLIQIASAILDEWPEDDTPVYQSTLHSFCLVSRQWYSAGIGFLYSRPQLARGNSFTLFANTVCPPVRAKERKVDLGSLVQDLDLSGLVHHSSNSITARLLGRVKKNLRSFIAPRISFAFNSLAPISKCKELTYLSLGLVAEPLALSDLRKAVVHLNRLESLQLPPSMVITDDGSDVKWPPHLKQLAMGGCFDLEAVPTFTWPPALESLTLLDCEYLAAVLDVASMNQQLCASLKELTIPSYHCDALAEEPPVGLSQFVALRCLRIPIDGMFGTDIAPVFDVYNLPRSMRELILTTAIDEAFSRVDTDEICKALRGDLSQVCGFGMSPSCSKLIPRATRASIDKLVWANIDDCPEDELDDLYDLGLYVTDS</sequence>
<dbReference type="AlphaFoldDB" id="A0A9W4HDD4"/>
<keyword evidence="2" id="KW-1185">Reference proteome</keyword>
<dbReference type="SUPFAM" id="SSF52047">
    <property type="entry name" value="RNI-like"/>
    <property type="match status" value="1"/>
</dbReference>
<proteinExistence type="predicted"/>
<dbReference type="Gene3D" id="3.80.10.10">
    <property type="entry name" value="Ribonuclease Inhibitor"/>
    <property type="match status" value="1"/>
</dbReference>
<accession>A0A9W4HDD4</accession>
<gene>
    <name evidence="1" type="ORF">POLS_LOCUS1201</name>
</gene>
<protein>
    <recommendedName>
        <fullName evidence="3">F-box domain-containing protein</fullName>
    </recommendedName>
</protein>
<dbReference type="Proteomes" id="UP001153618">
    <property type="component" value="Unassembled WGS sequence"/>
</dbReference>
<organism evidence="1 2">
    <name type="scientific">Penicillium olsonii</name>
    <dbReference type="NCBI Taxonomy" id="99116"/>
    <lineage>
        <taxon>Eukaryota</taxon>
        <taxon>Fungi</taxon>
        <taxon>Dikarya</taxon>
        <taxon>Ascomycota</taxon>
        <taxon>Pezizomycotina</taxon>
        <taxon>Eurotiomycetes</taxon>
        <taxon>Eurotiomycetidae</taxon>
        <taxon>Eurotiales</taxon>
        <taxon>Aspergillaceae</taxon>
        <taxon>Penicillium</taxon>
    </lineage>
</organism>
<name>A0A9W4HDD4_PENOL</name>
<comment type="caution">
    <text evidence="1">The sequence shown here is derived from an EMBL/GenBank/DDBJ whole genome shotgun (WGS) entry which is preliminary data.</text>
</comment>
<dbReference type="InterPro" id="IPR032675">
    <property type="entry name" value="LRR_dom_sf"/>
</dbReference>
<dbReference type="EMBL" id="CAJVOS010000010">
    <property type="protein sequence ID" value="CAG7977747.1"/>
    <property type="molecule type" value="Genomic_DNA"/>
</dbReference>
<dbReference type="OrthoDB" id="2125396at2759"/>